<accession>A0A255I2S6</accession>
<evidence type="ECO:0000313" key="4">
    <source>
        <dbReference type="Proteomes" id="UP000247523"/>
    </source>
</evidence>
<evidence type="ECO:0000313" key="1">
    <source>
        <dbReference type="EMBL" id="PXV91003.1"/>
    </source>
</evidence>
<dbReference type="Proteomes" id="UP000247523">
    <property type="component" value="Unassembled WGS sequence"/>
</dbReference>
<protein>
    <submittedName>
        <fullName evidence="1">Uncharacterized protein</fullName>
    </submittedName>
</protein>
<comment type="caution">
    <text evidence="1">The sequence shown here is derived from an EMBL/GenBank/DDBJ whole genome shotgun (WGS) entry which is preliminary data.</text>
</comment>
<name>A0A255I2S6_9FIRM</name>
<dbReference type="EMBL" id="QICS01000004">
    <property type="protein sequence ID" value="PXV91003.1"/>
    <property type="molecule type" value="Genomic_DNA"/>
</dbReference>
<reference evidence="2 3" key="1">
    <citation type="journal article" date="2017" name="Genome Announc.">
        <title>Draft Genome Sequence of a Sporulating and Motile Strain of Lachnotalea glycerini Isolated from Water in Quebec City, Canada.</title>
        <authorList>
            <person name="Maheux A.F."/>
            <person name="Boudreau D.K."/>
            <person name="Berube E."/>
            <person name="Boissinot M."/>
            <person name="Raymond F."/>
            <person name="Brodeur S."/>
            <person name="Corbeil J."/>
            <person name="Isabel S."/>
            <person name="Omar R.F."/>
            <person name="Bergeron M.G."/>
        </authorList>
    </citation>
    <scope>NUCLEOTIDE SEQUENCE [LARGE SCALE GENOMIC DNA]</scope>
    <source>
        <strain evidence="2 3">CCRI-19302</strain>
    </source>
</reference>
<dbReference type="AlphaFoldDB" id="A0A255I2S6"/>
<reference evidence="1 4" key="2">
    <citation type="submission" date="2018-05" db="EMBL/GenBank/DDBJ databases">
        <title>Genomic Encyclopedia of Type Strains, Phase IV (KMG-IV): sequencing the most valuable type-strain genomes for metagenomic binning, comparative biology and taxonomic classification.</title>
        <authorList>
            <person name="Goeker M."/>
        </authorList>
    </citation>
    <scope>NUCLEOTIDE SEQUENCE [LARGE SCALE GENOMIC DNA]</scope>
    <source>
        <strain evidence="1 4">DSM 28816</strain>
    </source>
</reference>
<reference evidence="2" key="3">
    <citation type="submission" date="2018-07" db="EMBL/GenBank/DDBJ databases">
        <authorList>
            <person name="Quirk P.G."/>
            <person name="Krulwich T.A."/>
        </authorList>
    </citation>
    <scope>NUCLEOTIDE SEQUENCE</scope>
    <source>
        <strain evidence="2">CCRI-19302</strain>
    </source>
</reference>
<dbReference type="EMBL" id="NOKA02000092">
    <property type="protein sequence ID" value="RDY28123.1"/>
    <property type="molecule type" value="Genomic_DNA"/>
</dbReference>
<evidence type="ECO:0000313" key="3">
    <source>
        <dbReference type="Proteomes" id="UP000216411"/>
    </source>
</evidence>
<sequence>MENKDMIEDIITLLDSSVLKGVGHLNITALDSQCTDRIVNQLGCVDCENSNLACNIPTLHEGIDTTEEE</sequence>
<proteinExistence type="predicted"/>
<keyword evidence="3" id="KW-1185">Reference proteome</keyword>
<gene>
    <name evidence="1" type="ORF">C8E03_10410</name>
    <name evidence="2" type="ORF">CG710_019985</name>
</gene>
<dbReference type="OrthoDB" id="1647877at2"/>
<organism evidence="1 4">
    <name type="scientific">Lachnotalea glycerini</name>
    <dbReference type="NCBI Taxonomy" id="1763509"/>
    <lineage>
        <taxon>Bacteria</taxon>
        <taxon>Bacillati</taxon>
        <taxon>Bacillota</taxon>
        <taxon>Clostridia</taxon>
        <taxon>Lachnospirales</taxon>
        <taxon>Lachnospiraceae</taxon>
        <taxon>Lachnotalea</taxon>
    </lineage>
</organism>
<dbReference type="Proteomes" id="UP000216411">
    <property type="component" value="Unassembled WGS sequence"/>
</dbReference>
<dbReference type="RefSeq" id="WP_094380141.1">
    <property type="nucleotide sequence ID" value="NZ_NOKA02000092.1"/>
</dbReference>
<evidence type="ECO:0000313" key="2">
    <source>
        <dbReference type="EMBL" id="RDY28123.1"/>
    </source>
</evidence>